<evidence type="ECO:0000256" key="1">
    <source>
        <dbReference type="SAM" id="Coils"/>
    </source>
</evidence>
<name>A0A2V2ZZQ9_9BACI</name>
<evidence type="ECO:0000313" key="3">
    <source>
        <dbReference type="EMBL" id="PWW29460.1"/>
    </source>
</evidence>
<dbReference type="InterPro" id="IPR058355">
    <property type="entry name" value="DUF8042"/>
</dbReference>
<evidence type="ECO:0000259" key="2">
    <source>
        <dbReference type="Pfam" id="PF26154"/>
    </source>
</evidence>
<dbReference type="AlphaFoldDB" id="A0A2V2ZZQ9"/>
<organism evidence="3 4">
    <name type="scientific">Cytobacillus oceanisediminis</name>
    <dbReference type="NCBI Taxonomy" id="665099"/>
    <lineage>
        <taxon>Bacteria</taxon>
        <taxon>Bacillati</taxon>
        <taxon>Bacillota</taxon>
        <taxon>Bacilli</taxon>
        <taxon>Bacillales</taxon>
        <taxon>Bacillaceae</taxon>
        <taxon>Cytobacillus</taxon>
    </lineage>
</organism>
<dbReference type="Pfam" id="PF26154">
    <property type="entry name" value="DUF8042"/>
    <property type="match status" value="1"/>
</dbReference>
<protein>
    <recommendedName>
        <fullName evidence="2">DUF8042 domain-containing protein</fullName>
    </recommendedName>
</protein>
<reference evidence="3 4" key="1">
    <citation type="submission" date="2018-05" db="EMBL/GenBank/DDBJ databases">
        <title>Freshwater and sediment microbial communities from various areas in North America, analyzing microbe dynamics in response to fracking.</title>
        <authorList>
            <person name="Lamendella R."/>
        </authorList>
    </citation>
    <scope>NUCLEOTIDE SEQUENCE [LARGE SCALE GENOMIC DNA]</scope>
    <source>
        <strain evidence="3 4">15_TX</strain>
    </source>
</reference>
<gene>
    <name evidence="3" type="ORF">DFO73_10491</name>
</gene>
<proteinExistence type="predicted"/>
<feature type="domain" description="DUF8042" evidence="2">
    <location>
        <begin position="5"/>
        <end position="124"/>
    </location>
</feature>
<dbReference type="OrthoDB" id="2990527at2"/>
<sequence length="128" mass="14893">MLTLTEEQYIFLKEYSDLLYTIDEAFDYIVKSFSDLSKTEGHRLLGDIFQALPQVAAANEQLSQLFRDNQQLQNTIKDISTVADQAELLLECFEDLPVRQEIISQKLYPAFAQWHESIQQELNPYIQS</sequence>
<keyword evidence="1" id="KW-0175">Coiled coil</keyword>
<dbReference type="EMBL" id="QGTW01000004">
    <property type="protein sequence ID" value="PWW29460.1"/>
    <property type="molecule type" value="Genomic_DNA"/>
</dbReference>
<feature type="coiled-coil region" evidence="1">
    <location>
        <begin position="55"/>
        <end position="89"/>
    </location>
</feature>
<dbReference type="Proteomes" id="UP000247150">
    <property type="component" value="Unassembled WGS sequence"/>
</dbReference>
<comment type="caution">
    <text evidence="3">The sequence shown here is derived from an EMBL/GenBank/DDBJ whole genome shotgun (WGS) entry which is preliminary data.</text>
</comment>
<accession>A0A2V2ZZQ9</accession>
<evidence type="ECO:0000313" key="4">
    <source>
        <dbReference type="Proteomes" id="UP000247150"/>
    </source>
</evidence>